<dbReference type="Proteomes" id="UP000247078">
    <property type="component" value="Unassembled WGS sequence"/>
</dbReference>
<feature type="transmembrane region" description="Helical" evidence="1">
    <location>
        <begin position="278"/>
        <end position="299"/>
    </location>
</feature>
<feature type="transmembrane region" description="Helical" evidence="1">
    <location>
        <begin position="104"/>
        <end position="126"/>
    </location>
</feature>
<feature type="transmembrane region" description="Helical" evidence="1">
    <location>
        <begin position="165"/>
        <end position="186"/>
    </location>
</feature>
<gene>
    <name evidence="2" type="ORF">DET56_107341</name>
</gene>
<proteinExistence type="predicted"/>
<dbReference type="EMBL" id="QGTZ01000007">
    <property type="protein sequence ID" value="PWW38939.1"/>
    <property type="molecule type" value="Genomic_DNA"/>
</dbReference>
<comment type="caution">
    <text evidence="2">The sequence shown here is derived from an EMBL/GenBank/DDBJ whole genome shotgun (WGS) entry which is preliminary data.</text>
</comment>
<feature type="transmembrane region" description="Helical" evidence="1">
    <location>
        <begin position="214"/>
        <end position="233"/>
    </location>
</feature>
<dbReference type="AlphaFoldDB" id="A0A855Y5U6"/>
<keyword evidence="1" id="KW-0472">Membrane</keyword>
<feature type="transmembrane region" description="Helical" evidence="1">
    <location>
        <begin position="64"/>
        <end position="83"/>
    </location>
</feature>
<evidence type="ECO:0000256" key="1">
    <source>
        <dbReference type="SAM" id="Phobius"/>
    </source>
</evidence>
<feature type="transmembrane region" description="Helical" evidence="1">
    <location>
        <begin position="132"/>
        <end position="153"/>
    </location>
</feature>
<evidence type="ECO:0008006" key="4">
    <source>
        <dbReference type="Google" id="ProtNLM"/>
    </source>
</evidence>
<reference evidence="2 3" key="1">
    <citation type="submission" date="2018-05" db="EMBL/GenBank/DDBJ databases">
        <title>Freshwater and sediment microbial communities from various areas in North America, analyzing microbe dynamics in response to fracking.</title>
        <authorList>
            <person name="Lamendella R."/>
        </authorList>
    </citation>
    <scope>NUCLEOTIDE SEQUENCE [LARGE SCALE GENOMIC DNA]</scope>
    <source>
        <strain evidence="2 3">DB-3</strain>
    </source>
</reference>
<accession>A0A855Y5U6</accession>
<feature type="transmembrane region" description="Helical" evidence="1">
    <location>
        <begin position="240"/>
        <end position="258"/>
    </location>
</feature>
<evidence type="ECO:0000313" key="2">
    <source>
        <dbReference type="EMBL" id="PWW38939.1"/>
    </source>
</evidence>
<evidence type="ECO:0000313" key="3">
    <source>
        <dbReference type="Proteomes" id="UP000247078"/>
    </source>
</evidence>
<keyword evidence="1" id="KW-0812">Transmembrane</keyword>
<organism evidence="2 3">
    <name type="scientific">Paenibacillus pabuli</name>
    <dbReference type="NCBI Taxonomy" id="1472"/>
    <lineage>
        <taxon>Bacteria</taxon>
        <taxon>Bacillati</taxon>
        <taxon>Bacillota</taxon>
        <taxon>Bacilli</taxon>
        <taxon>Bacillales</taxon>
        <taxon>Paenibacillaceae</taxon>
        <taxon>Paenibacillus</taxon>
    </lineage>
</organism>
<name>A0A855Y5U6_9BACL</name>
<keyword evidence="1" id="KW-1133">Transmembrane helix</keyword>
<sequence>MEGEHMNVADPATNKTGKLPYVLAISFILLMVSLSVWLQHAEIILPEVAAMAIAMWVYREPGWIRRPTVIFIAPTVTAAIGLGMNQFQTNYPIKVMLTLSIMMLFLRLIRSNLAPAIATGLLPLAIHTEDWSFVSIVFVFTLTLMAGVVVFQLHKNLAAKSKIQYKYMVIFLAISLCWLCICWLLGYEQMAVIPPIFVVVYESLQKPIYTAKMAFKQGSTLTLSAAVGALIFIQVDSQVLAALIDMILVVVITRLFHVRIPALYAIPLLTFVFPEDKVWSLPIVTLFASLFMFSFVLLYKYGEKKTLNRKNKGSSLSSVSPS</sequence>
<feature type="transmembrane region" description="Helical" evidence="1">
    <location>
        <begin position="20"/>
        <end position="38"/>
    </location>
</feature>
<protein>
    <recommendedName>
        <fullName evidence="4">HPP family protein</fullName>
    </recommendedName>
</protein>